<keyword evidence="6 8" id="KW-0472">Membrane</keyword>
<dbReference type="GO" id="GO:0044718">
    <property type="term" value="P:siderophore transmembrane transport"/>
    <property type="evidence" value="ECO:0007669"/>
    <property type="project" value="TreeGrafter"/>
</dbReference>
<keyword evidence="7 8" id="KW-0998">Cell outer membrane</keyword>
<keyword evidence="3 8" id="KW-1134">Transmembrane beta strand</keyword>
<feature type="chain" id="PRO_5028825812" evidence="10">
    <location>
        <begin position="25"/>
        <end position="717"/>
    </location>
</feature>
<evidence type="ECO:0000256" key="10">
    <source>
        <dbReference type="SAM" id="SignalP"/>
    </source>
</evidence>
<feature type="domain" description="TonB-dependent receptor-like beta-barrel" evidence="11">
    <location>
        <begin position="246"/>
        <end position="682"/>
    </location>
</feature>
<evidence type="ECO:0000256" key="9">
    <source>
        <dbReference type="RuleBase" id="RU003357"/>
    </source>
</evidence>
<gene>
    <name evidence="13" type="ORF">IAE60_07355</name>
</gene>
<evidence type="ECO:0000256" key="4">
    <source>
        <dbReference type="ARBA" id="ARBA00022692"/>
    </source>
</evidence>
<keyword evidence="4 8" id="KW-0812">Transmembrane</keyword>
<name>A0A7G9TGI8_PSEMX</name>
<feature type="domain" description="TonB-dependent receptor plug" evidence="12">
    <location>
        <begin position="50"/>
        <end position="152"/>
    </location>
</feature>
<proteinExistence type="inferred from homology"/>
<dbReference type="Gene3D" id="2.40.170.20">
    <property type="entry name" value="TonB-dependent receptor, beta-barrel domain"/>
    <property type="match status" value="1"/>
</dbReference>
<keyword evidence="5 9" id="KW-0798">TonB box</keyword>
<dbReference type="InterPro" id="IPR036942">
    <property type="entry name" value="Beta-barrel_TonB_sf"/>
</dbReference>
<dbReference type="PANTHER" id="PTHR30069:SF42">
    <property type="entry name" value="FERRIC AEROBACTIN RECEPTOR"/>
    <property type="match status" value="1"/>
</dbReference>
<dbReference type="Proteomes" id="UP000515838">
    <property type="component" value="Chromosome"/>
</dbReference>
<evidence type="ECO:0000259" key="12">
    <source>
        <dbReference type="Pfam" id="PF07715"/>
    </source>
</evidence>
<dbReference type="InterPro" id="IPR037066">
    <property type="entry name" value="Plug_dom_sf"/>
</dbReference>
<evidence type="ECO:0000259" key="11">
    <source>
        <dbReference type="Pfam" id="PF00593"/>
    </source>
</evidence>
<dbReference type="Pfam" id="PF00593">
    <property type="entry name" value="TonB_dep_Rec_b-barrel"/>
    <property type="match status" value="1"/>
</dbReference>
<comment type="similarity">
    <text evidence="8 9">Belongs to the TonB-dependent receptor family.</text>
</comment>
<evidence type="ECO:0000256" key="7">
    <source>
        <dbReference type="ARBA" id="ARBA00023237"/>
    </source>
</evidence>
<dbReference type="PROSITE" id="PS52016">
    <property type="entry name" value="TONB_DEPENDENT_REC_3"/>
    <property type="match status" value="1"/>
</dbReference>
<dbReference type="SUPFAM" id="SSF56935">
    <property type="entry name" value="Porins"/>
    <property type="match status" value="1"/>
</dbReference>
<evidence type="ECO:0000256" key="8">
    <source>
        <dbReference type="PROSITE-ProRule" id="PRU01360"/>
    </source>
</evidence>
<organism evidence="13 14">
    <name type="scientific">Pseudoxanthomonas mexicana</name>
    <dbReference type="NCBI Taxonomy" id="128785"/>
    <lineage>
        <taxon>Bacteria</taxon>
        <taxon>Pseudomonadati</taxon>
        <taxon>Pseudomonadota</taxon>
        <taxon>Gammaproteobacteria</taxon>
        <taxon>Lysobacterales</taxon>
        <taxon>Lysobacteraceae</taxon>
        <taxon>Pseudoxanthomonas</taxon>
    </lineage>
</organism>
<dbReference type="GO" id="GO:0015344">
    <property type="term" value="F:siderophore uptake transmembrane transporter activity"/>
    <property type="evidence" value="ECO:0007669"/>
    <property type="project" value="TreeGrafter"/>
</dbReference>
<protein>
    <submittedName>
        <fullName evidence="13">TonB-dependent receptor</fullName>
    </submittedName>
</protein>
<evidence type="ECO:0000256" key="3">
    <source>
        <dbReference type="ARBA" id="ARBA00022452"/>
    </source>
</evidence>
<comment type="subcellular location">
    <subcellularLocation>
        <location evidence="1 8">Cell outer membrane</location>
        <topology evidence="1 8">Multi-pass membrane protein</topology>
    </subcellularLocation>
</comment>
<sequence>MTSPLRLSLLSLALSSILSPAAVAQSNDAVQLDRVTVSASTSRIPDSAAALPNTITIIDRQQLDQQLALTQDLSQVLANLIPAFTPSRQKLTNAGENLRGRKPLYLVDGVPQSTPLREGGRDGHTIDPAMIERIEVIHGANALQGLGASGGIINIITKRAPRKDGETFHDVSVSASVAVPREDDSAGYKASYVFGTRHGDVDFVGGASLASEGLYYDGDGRAIAVNDVQGDLMDARSHNLFAKVGWNLDDQRRLQVSANHYELQGNNDYRTVPGNIATGQLATSAPGGSEGEGARNRSTSVVLDYTDHDLAGGFLQTQLYWVDFKALYGGSYWGDFWGDGRDPDWYDQSQNASEKLGGKFSWSRGDLFGMDLRATFGLDLARDSTYQELVYAQIDWVPETTYESVSPFVQAEWRFADAWLLTGGLRHERGELQVDDYLTIPDQRTVPAGVKGTRYLVTGGTTKTTETLPNLGLVWEATDALKLYASYAEGYTVADIGRVLRGITAVGQRVDNLVDLQPVIADNQEIGLDYDDGRWLVHLALYRSDSDLGSRLAFDTATQTYAVVRERTEIKGFDGSLSYRFSDGMRAGLAYARSEGRYDSNADGRVDSDLPGINISPDRVTAFWEASFTPSVDVRLQASKALDREFDLRGTPVADFDGYTTVDLLTRIKLPLGTLSVGVENLFSEQYVTYYSQSTPRNDTYTAGRGRVLTVGWSHRF</sequence>
<dbReference type="CDD" id="cd01347">
    <property type="entry name" value="ligand_gated_channel"/>
    <property type="match status" value="1"/>
</dbReference>
<evidence type="ECO:0000313" key="14">
    <source>
        <dbReference type="Proteomes" id="UP000515838"/>
    </source>
</evidence>
<reference evidence="13 14" key="1">
    <citation type="submission" date="2020-08" db="EMBL/GenBank/DDBJ databases">
        <title>Streptomycin Non-resistant strain, P. mexicana.</title>
        <authorList>
            <person name="Ganesh-Kumar S."/>
            <person name="Zhe T."/>
            <person name="Yu Z."/>
            <person name="Min Y."/>
        </authorList>
    </citation>
    <scope>NUCLEOTIDE SEQUENCE [LARGE SCALE GENOMIC DNA]</scope>
    <source>
        <strain evidence="13 14">GTZY2</strain>
    </source>
</reference>
<evidence type="ECO:0000256" key="5">
    <source>
        <dbReference type="ARBA" id="ARBA00023077"/>
    </source>
</evidence>
<evidence type="ECO:0000256" key="2">
    <source>
        <dbReference type="ARBA" id="ARBA00022448"/>
    </source>
</evidence>
<dbReference type="Pfam" id="PF07715">
    <property type="entry name" value="Plug"/>
    <property type="match status" value="1"/>
</dbReference>
<dbReference type="AlphaFoldDB" id="A0A7G9TGI8"/>
<evidence type="ECO:0000313" key="13">
    <source>
        <dbReference type="EMBL" id="QNN79213.1"/>
    </source>
</evidence>
<dbReference type="GeneID" id="81470778"/>
<dbReference type="RefSeq" id="WP_187574385.1">
    <property type="nucleotide sequence ID" value="NZ_CP060731.1"/>
</dbReference>
<dbReference type="InterPro" id="IPR000531">
    <property type="entry name" value="Beta-barrel_TonB"/>
</dbReference>
<dbReference type="InterPro" id="IPR039426">
    <property type="entry name" value="TonB-dep_rcpt-like"/>
</dbReference>
<dbReference type="EMBL" id="CP060731">
    <property type="protein sequence ID" value="QNN79213.1"/>
    <property type="molecule type" value="Genomic_DNA"/>
</dbReference>
<feature type="signal peptide" evidence="10">
    <location>
        <begin position="1"/>
        <end position="24"/>
    </location>
</feature>
<accession>A0A7G9TGI8</accession>
<evidence type="ECO:0000256" key="1">
    <source>
        <dbReference type="ARBA" id="ARBA00004571"/>
    </source>
</evidence>
<dbReference type="GO" id="GO:0009279">
    <property type="term" value="C:cell outer membrane"/>
    <property type="evidence" value="ECO:0007669"/>
    <property type="project" value="UniProtKB-SubCell"/>
</dbReference>
<evidence type="ECO:0000256" key="6">
    <source>
        <dbReference type="ARBA" id="ARBA00023136"/>
    </source>
</evidence>
<keyword evidence="10" id="KW-0732">Signal</keyword>
<dbReference type="PANTHER" id="PTHR30069">
    <property type="entry name" value="TONB-DEPENDENT OUTER MEMBRANE RECEPTOR"/>
    <property type="match status" value="1"/>
</dbReference>
<keyword evidence="13" id="KW-0675">Receptor</keyword>
<dbReference type="Gene3D" id="2.170.130.10">
    <property type="entry name" value="TonB-dependent receptor, plug domain"/>
    <property type="match status" value="1"/>
</dbReference>
<keyword evidence="2 8" id="KW-0813">Transport</keyword>
<dbReference type="InterPro" id="IPR012910">
    <property type="entry name" value="Plug_dom"/>
</dbReference>